<dbReference type="InterPro" id="IPR058625">
    <property type="entry name" value="MdtA-like_BSH"/>
</dbReference>
<accession>A0A3S1B3T0</accession>
<comment type="caution">
    <text evidence="9">The sequence shown here is derived from an EMBL/GenBank/DDBJ whole genome shotgun (WGS) entry which is preliminary data.</text>
</comment>
<dbReference type="Proteomes" id="UP000271624">
    <property type="component" value="Unassembled WGS sequence"/>
</dbReference>
<keyword evidence="10" id="KW-1185">Reference proteome</keyword>
<comment type="subcellular location">
    <subcellularLocation>
        <location evidence="1">Membrane</location>
        <topology evidence="1">Single-pass membrane protein</topology>
    </subcellularLocation>
</comment>
<evidence type="ECO:0000256" key="2">
    <source>
        <dbReference type="ARBA" id="ARBA00009477"/>
    </source>
</evidence>
<dbReference type="PRINTS" id="PR01490">
    <property type="entry name" value="RTXTOXIND"/>
</dbReference>
<comment type="similarity">
    <text evidence="2">Belongs to the membrane fusion protein (MFP) (TC 8.A.1) family.</text>
</comment>
<name>A0A3S1B3T0_9CYAN</name>
<feature type="domain" description="Multidrug resistance protein MdtA-like barrel-sandwich hybrid" evidence="7">
    <location>
        <begin position="116"/>
        <end position="417"/>
    </location>
</feature>
<evidence type="ECO:0000313" key="10">
    <source>
        <dbReference type="Proteomes" id="UP000271624"/>
    </source>
</evidence>
<keyword evidence="4" id="KW-1133">Transmembrane helix</keyword>
<keyword evidence="6" id="KW-0175">Coiled coil</keyword>
<keyword evidence="5" id="KW-0472">Membrane</keyword>
<dbReference type="Pfam" id="PF25917">
    <property type="entry name" value="BSH_RND"/>
    <property type="match status" value="1"/>
</dbReference>
<feature type="coiled-coil region" evidence="6">
    <location>
        <begin position="316"/>
        <end position="389"/>
    </location>
</feature>
<reference evidence="9" key="2">
    <citation type="journal article" date="2019" name="Genome Biol. Evol.">
        <title>Day and night: Metabolic profiles and evolutionary relationships of six axenic non-marine cyanobacteria.</title>
        <authorList>
            <person name="Will S.E."/>
            <person name="Henke P."/>
            <person name="Boedeker C."/>
            <person name="Huang S."/>
            <person name="Brinkmann H."/>
            <person name="Rohde M."/>
            <person name="Jarek M."/>
            <person name="Friedl T."/>
            <person name="Seufert S."/>
            <person name="Schumacher M."/>
            <person name="Overmann J."/>
            <person name="Neumann-Schaal M."/>
            <person name="Petersen J."/>
        </authorList>
    </citation>
    <scope>NUCLEOTIDE SEQUENCE [LARGE SCALE GENOMIC DNA]</scope>
    <source>
        <strain evidence="9">PCC 7102</strain>
    </source>
</reference>
<evidence type="ECO:0000256" key="3">
    <source>
        <dbReference type="ARBA" id="ARBA00022692"/>
    </source>
</evidence>
<sequence>MNISMSSLSLKDETLSSISDEADDDELNMLYGGSTASVAIANSMDMMPLAPVGTSPSNWSASLQTVLDNPPASLPSRVVLGGIVFCAAFGAWANLGHIDEVGKASGLLVPQGEVYKVNPVVAGKITKLYVQEGTPVKAEQVVAEIDNQIAFKEIERLEQESTALHTELVQTESLIDKTQLELQTRAQIAQAEQQAQTSAVTGAKVRLVASYQLLNQLQNQYTDTINRRSAIEPLLAKSKELLKQRQEEVNAYRERVERLKPLLKEGAISRDMVFNAEQELRTRQLAITKNQLEETPMTRERLFEAKQSEAQIVRSITQNQSEIEQTQTEIKRLQAELMQKGAEASTVKIQSQQKIQQLEVEKTQIKAKIQQAGKLIEKAKAELKQLYLTAPVDGVVLSLNIRNSGDTIEAGQTLAEIAPQSAPLVLQAVLPNREAGFVKVGETAQVKFDAYPYQDYGIITGKVKSISPGARVDERLGAVYRVEIELERNYVTANKQIIKFKPGQTATAEIITRQRRIVDVLLDPIRQIQKGSLSL</sequence>
<gene>
    <name evidence="9" type="primary">hlyD</name>
    <name evidence="9" type="ORF">DSM106972_045190</name>
</gene>
<dbReference type="Gene3D" id="2.40.30.170">
    <property type="match status" value="1"/>
</dbReference>
<dbReference type="PANTHER" id="PTHR30386:SF26">
    <property type="entry name" value="TRANSPORT PROTEIN COMB"/>
    <property type="match status" value="1"/>
</dbReference>
<evidence type="ECO:0000259" key="8">
    <source>
        <dbReference type="Pfam" id="PF26002"/>
    </source>
</evidence>
<dbReference type="OrthoDB" id="9775513at2"/>
<evidence type="ECO:0000256" key="1">
    <source>
        <dbReference type="ARBA" id="ARBA00004167"/>
    </source>
</evidence>
<evidence type="ECO:0000256" key="4">
    <source>
        <dbReference type="ARBA" id="ARBA00022989"/>
    </source>
</evidence>
<dbReference type="EMBL" id="RSCL01000011">
    <property type="protein sequence ID" value="RUT04291.1"/>
    <property type="molecule type" value="Genomic_DNA"/>
</dbReference>
<keyword evidence="3" id="KW-0812">Transmembrane</keyword>
<proteinExistence type="inferred from homology"/>
<dbReference type="InterPro" id="IPR058982">
    <property type="entry name" value="Beta-barrel_AprE"/>
</dbReference>
<dbReference type="PANTHER" id="PTHR30386">
    <property type="entry name" value="MEMBRANE FUSION SUBUNIT OF EMRAB-TOLC MULTIDRUG EFFLUX PUMP"/>
    <property type="match status" value="1"/>
</dbReference>
<dbReference type="AlphaFoldDB" id="A0A3S1B3T0"/>
<dbReference type="GO" id="GO:0016020">
    <property type="term" value="C:membrane"/>
    <property type="evidence" value="ECO:0007669"/>
    <property type="project" value="UniProtKB-SubCell"/>
</dbReference>
<feature type="domain" description="AprE-like beta-barrel" evidence="8">
    <location>
        <begin position="424"/>
        <end position="513"/>
    </location>
</feature>
<dbReference type="Gene3D" id="2.40.50.100">
    <property type="match status" value="1"/>
</dbReference>
<reference evidence="9" key="1">
    <citation type="submission" date="2018-12" db="EMBL/GenBank/DDBJ databases">
        <authorList>
            <person name="Will S."/>
            <person name="Neumann-Schaal M."/>
            <person name="Henke P."/>
        </authorList>
    </citation>
    <scope>NUCLEOTIDE SEQUENCE</scope>
    <source>
        <strain evidence="9">PCC 7102</strain>
    </source>
</reference>
<evidence type="ECO:0000256" key="6">
    <source>
        <dbReference type="SAM" id="Coils"/>
    </source>
</evidence>
<organism evidence="9 10">
    <name type="scientific">Dulcicalothrix desertica PCC 7102</name>
    <dbReference type="NCBI Taxonomy" id="232991"/>
    <lineage>
        <taxon>Bacteria</taxon>
        <taxon>Bacillati</taxon>
        <taxon>Cyanobacteriota</taxon>
        <taxon>Cyanophyceae</taxon>
        <taxon>Nostocales</taxon>
        <taxon>Calotrichaceae</taxon>
        <taxon>Dulcicalothrix</taxon>
    </lineage>
</organism>
<dbReference type="InterPro" id="IPR050739">
    <property type="entry name" value="MFP"/>
</dbReference>
<protein>
    <submittedName>
        <fullName evidence="9">HlyD family type I secretion periplasmic adaptor subunit</fullName>
    </submittedName>
</protein>
<evidence type="ECO:0000313" key="9">
    <source>
        <dbReference type="EMBL" id="RUT04291.1"/>
    </source>
</evidence>
<evidence type="ECO:0000256" key="5">
    <source>
        <dbReference type="ARBA" id="ARBA00023136"/>
    </source>
</evidence>
<evidence type="ECO:0000259" key="7">
    <source>
        <dbReference type="Pfam" id="PF25917"/>
    </source>
</evidence>
<dbReference type="Pfam" id="PF26002">
    <property type="entry name" value="Beta-barrel_AprE"/>
    <property type="match status" value="1"/>
</dbReference>
<dbReference type="RefSeq" id="WP_127082913.1">
    <property type="nucleotide sequence ID" value="NZ_RSCL01000011.1"/>
</dbReference>